<dbReference type="Proteomes" id="UP000236291">
    <property type="component" value="Unassembled WGS sequence"/>
</dbReference>
<sequence length="101" mass="11645">MLNEEPFQNPSFLSLHGCRKTYSSIYNALLRATQQGLRFTQPSNKPAAPHASVSRRFQEKQLHNCSALRDTPDELRFTQWTDPKPKFSATIKFKANSNKYN</sequence>
<proteinExistence type="predicted"/>
<evidence type="ECO:0000313" key="1">
    <source>
        <dbReference type="EMBL" id="PNX62840.1"/>
    </source>
</evidence>
<organism evidence="1 2">
    <name type="scientific">Trifolium pratense</name>
    <name type="common">Red clover</name>
    <dbReference type="NCBI Taxonomy" id="57577"/>
    <lineage>
        <taxon>Eukaryota</taxon>
        <taxon>Viridiplantae</taxon>
        <taxon>Streptophyta</taxon>
        <taxon>Embryophyta</taxon>
        <taxon>Tracheophyta</taxon>
        <taxon>Spermatophyta</taxon>
        <taxon>Magnoliopsida</taxon>
        <taxon>eudicotyledons</taxon>
        <taxon>Gunneridae</taxon>
        <taxon>Pentapetalae</taxon>
        <taxon>rosids</taxon>
        <taxon>fabids</taxon>
        <taxon>Fabales</taxon>
        <taxon>Fabaceae</taxon>
        <taxon>Papilionoideae</taxon>
        <taxon>50 kb inversion clade</taxon>
        <taxon>NPAAA clade</taxon>
        <taxon>Hologalegina</taxon>
        <taxon>IRL clade</taxon>
        <taxon>Trifolieae</taxon>
        <taxon>Trifolium</taxon>
    </lineage>
</organism>
<accession>A0A2K3K968</accession>
<evidence type="ECO:0000313" key="2">
    <source>
        <dbReference type="Proteomes" id="UP000236291"/>
    </source>
</evidence>
<comment type="caution">
    <text evidence="1">The sequence shown here is derived from an EMBL/GenBank/DDBJ whole genome shotgun (WGS) entry which is preliminary data.</text>
</comment>
<reference evidence="1 2" key="2">
    <citation type="journal article" date="2017" name="Front. Plant Sci.">
        <title>Gene Classification and Mining of Molecular Markers Useful in Red Clover (Trifolium pratense) Breeding.</title>
        <authorList>
            <person name="Istvanek J."/>
            <person name="Dluhosova J."/>
            <person name="Dluhos P."/>
            <person name="Patkova L."/>
            <person name="Nedelnik J."/>
            <person name="Repkova J."/>
        </authorList>
    </citation>
    <scope>NUCLEOTIDE SEQUENCE [LARGE SCALE GENOMIC DNA]</scope>
    <source>
        <strain evidence="2">cv. Tatra</strain>
        <tissue evidence="1">Young leaves</tissue>
    </source>
</reference>
<protein>
    <submittedName>
        <fullName evidence="1">Uncharacterized protein</fullName>
    </submittedName>
</protein>
<dbReference type="EMBL" id="ASHM01150793">
    <property type="protein sequence ID" value="PNX62840.1"/>
    <property type="molecule type" value="Genomic_DNA"/>
</dbReference>
<gene>
    <name evidence="1" type="ORF">L195_g061333</name>
</gene>
<dbReference type="AlphaFoldDB" id="A0A2K3K968"/>
<feature type="non-terminal residue" evidence="1">
    <location>
        <position position="101"/>
    </location>
</feature>
<reference evidence="1 2" key="1">
    <citation type="journal article" date="2014" name="Am. J. Bot.">
        <title>Genome assembly and annotation for red clover (Trifolium pratense; Fabaceae).</title>
        <authorList>
            <person name="Istvanek J."/>
            <person name="Jaros M."/>
            <person name="Krenek A."/>
            <person name="Repkova J."/>
        </authorList>
    </citation>
    <scope>NUCLEOTIDE SEQUENCE [LARGE SCALE GENOMIC DNA]</scope>
    <source>
        <strain evidence="2">cv. Tatra</strain>
        <tissue evidence="1">Young leaves</tissue>
    </source>
</reference>
<name>A0A2K3K968_TRIPR</name>